<proteinExistence type="predicted"/>
<evidence type="ECO:0000259" key="7">
    <source>
        <dbReference type="PROSITE" id="PS50011"/>
    </source>
</evidence>
<dbReference type="KEGG" id="tsph:KIH39_08870"/>
<dbReference type="SUPFAM" id="SSF56112">
    <property type="entry name" value="Protein kinase-like (PK-like)"/>
    <property type="match status" value="1"/>
</dbReference>
<feature type="transmembrane region" description="Helical" evidence="6">
    <location>
        <begin position="587"/>
        <end position="610"/>
    </location>
</feature>
<keyword evidence="9" id="KW-1185">Reference proteome</keyword>
<feature type="transmembrane region" description="Helical" evidence="6">
    <location>
        <begin position="420"/>
        <end position="438"/>
    </location>
</feature>
<dbReference type="PANTHER" id="PTHR43289">
    <property type="entry name" value="MITOGEN-ACTIVATED PROTEIN KINASE KINASE KINASE 20-RELATED"/>
    <property type="match status" value="1"/>
</dbReference>
<dbReference type="Gene3D" id="1.10.510.10">
    <property type="entry name" value="Transferase(Phosphotransferase) domain 1"/>
    <property type="match status" value="2"/>
</dbReference>
<dbReference type="GO" id="GO:0004674">
    <property type="term" value="F:protein serine/threonine kinase activity"/>
    <property type="evidence" value="ECO:0007669"/>
    <property type="project" value="UniProtKB-KW"/>
</dbReference>
<evidence type="ECO:0000256" key="4">
    <source>
        <dbReference type="ARBA" id="ARBA00022840"/>
    </source>
</evidence>
<evidence type="ECO:0000313" key="8">
    <source>
        <dbReference type="EMBL" id="QVL34000.1"/>
    </source>
</evidence>
<dbReference type="GO" id="GO:0005524">
    <property type="term" value="F:ATP binding"/>
    <property type="evidence" value="ECO:0007669"/>
    <property type="project" value="UniProtKB-UniRule"/>
</dbReference>
<dbReference type="PROSITE" id="PS50011">
    <property type="entry name" value="PROTEIN_KINASE_DOM"/>
    <property type="match status" value="1"/>
</dbReference>
<feature type="transmembrane region" description="Helical" evidence="6">
    <location>
        <begin position="379"/>
        <end position="400"/>
    </location>
</feature>
<feature type="domain" description="Protein kinase" evidence="7">
    <location>
        <begin position="53"/>
        <end position="358"/>
    </location>
</feature>
<keyword evidence="6" id="KW-1133">Transmembrane helix</keyword>
<keyword evidence="6" id="KW-0812">Transmembrane</keyword>
<dbReference type="PROSITE" id="PS00107">
    <property type="entry name" value="PROTEIN_KINASE_ATP"/>
    <property type="match status" value="1"/>
</dbReference>
<organism evidence="8 9">
    <name type="scientific">Telmatocola sphagniphila</name>
    <dbReference type="NCBI Taxonomy" id="1123043"/>
    <lineage>
        <taxon>Bacteria</taxon>
        <taxon>Pseudomonadati</taxon>
        <taxon>Planctomycetota</taxon>
        <taxon>Planctomycetia</taxon>
        <taxon>Gemmatales</taxon>
        <taxon>Gemmataceae</taxon>
    </lineage>
</organism>
<dbReference type="RefSeq" id="WP_213498976.1">
    <property type="nucleotide sequence ID" value="NZ_CP074694.1"/>
</dbReference>
<protein>
    <submittedName>
        <fullName evidence="8">Serine/threonine protein kinase</fullName>
    </submittedName>
</protein>
<dbReference type="Pfam" id="PF00069">
    <property type="entry name" value="Pkinase"/>
    <property type="match status" value="1"/>
</dbReference>
<dbReference type="InterPro" id="IPR011009">
    <property type="entry name" value="Kinase-like_dom_sf"/>
</dbReference>
<accession>A0A8E6EWH8</accession>
<evidence type="ECO:0000256" key="6">
    <source>
        <dbReference type="SAM" id="Phobius"/>
    </source>
</evidence>
<evidence type="ECO:0000256" key="3">
    <source>
        <dbReference type="ARBA" id="ARBA00022777"/>
    </source>
</evidence>
<name>A0A8E6EWH8_9BACT</name>
<dbReference type="InterPro" id="IPR008271">
    <property type="entry name" value="Ser/Thr_kinase_AS"/>
</dbReference>
<evidence type="ECO:0000313" key="9">
    <source>
        <dbReference type="Proteomes" id="UP000676194"/>
    </source>
</evidence>
<dbReference type="PANTHER" id="PTHR43289:SF34">
    <property type="entry name" value="SERINE_THREONINE-PROTEIN KINASE YBDM-RELATED"/>
    <property type="match status" value="1"/>
</dbReference>
<evidence type="ECO:0000256" key="5">
    <source>
        <dbReference type="PROSITE-ProRule" id="PRU10141"/>
    </source>
</evidence>
<dbReference type="Proteomes" id="UP000676194">
    <property type="component" value="Chromosome"/>
</dbReference>
<gene>
    <name evidence="8" type="ORF">KIH39_08870</name>
</gene>
<keyword evidence="4 5" id="KW-0067">ATP-binding</keyword>
<dbReference type="PROSITE" id="PS00108">
    <property type="entry name" value="PROTEIN_KINASE_ST"/>
    <property type="match status" value="1"/>
</dbReference>
<sequence length="628" mass="69702">MSEAQKKKEQSDIFAISRSDLAASTLNAPTKVEQVSISCSSQRFRPGERFNDFVILRELGRGGFATVYLAHDVTLDRRVALKVSETLGLGEGQALAELEHQNIVQVYGQFINVESGKHCLCLQYVPGVTLAHVIEHLHKNNRRPVQGIEILESITIDSNEEIPFDLAGIRNREILATYRFAAAICRISVQMAEALEFAHRRGVLHCDIKPANILINPYGRPLLADFNIAIDTQDVRARNHLGGTIGYMAPEHLGAYLKEPGFGVVDERSDLYSLGVVLYELLTGRMPFDKPATGDPRTDKLQLLQNQKSFSVSSCWVVQELPPVVERILRRCLDPEPTQRYQTAGELAGALANASDALAIEERLPSEGLLTAWVERNPFLALFLLTLLPQMIGSFVNIAYNTIEVRLDPPQHRAFEKIVLGYNLFVYPICLFIMFRLLRPIVRGWRRLSESAIMDGSEVDLLRFRVLKLGTWGIILALAGWLPGGLVFPIFIDVIAGGVSGEVYFHFLVSFTLSGLIAVIYSHFGIQFVVLRVFYPRLTNADTRTPTTLAAEMVGASRWLAVFQSLAAVIPLVGAVLLVVITGEMTLSFRLLVTCLIVLGMLGVGIAFSVTKKLTLLLRLLGSQKFNF</sequence>
<keyword evidence="8" id="KW-0723">Serine/threonine-protein kinase</keyword>
<keyword evidence="2 5" id="KW-0547">Nucleotide-binding</keyword>
<feature type="binding site" evidence="5">
    <location>
        <position position="82"/>
    </location>
    <ligand>
        <name>ATP</name>
        <dbReference type="ChEBI" id="CHEBI:30616"/>
    </ligand>
</feature>
<dbReference type="CDD" id="cd14014">
    <property type="entry name" value="STKc_PknB_like"/>
    <property type="match status" value="1"/>
</dbReference>
<evidence type="ECO:0000256" key="1">
    <source>
        <dbReference type="ARBA" id="ARBA00022679"/>
    </source>
</evidence>
<keyword evidence="3 8" id="KW-0418">Kinase</keyword>
<feature type="transmembrane region" description="Helical" evidence="6">
    <location>
        <begin position="556"/>
        <end position="581"/>
    </location>
</feature>
<keyword evidence="6" id="KW-0472">Membrane</keyword>
<dbReference type="SMART" id="SM00220">
    <property type="entry name" value="S_TKc"/>
    <property type="match status" value="1"/>
</dbReference>
<feature type="transmembrane region" description="Helical" evidence="6">
    <location>
        <begin position="504"/>
        <end position="535"/>
    </location>
</feature>
<feature type="transmembrane region" description="Helical" evidence="6">
    <location>
        <begin position="469"/>
        <end position="492"/>
    </location>
</feature>
<evidence type="ECO:0000256" key="2">
    <source>
        <dbReference type="ARBA" id="ARBA00022741"/>
    </source>
</evidence>
<dbReference type="AlphaFoldDB" id="A0A8E6EWH8"/>
<dbReference type="InterPro" id="IPR000719">
    <property type="entry name" value="Prot_kinase_dom"/>
</dbReference>
<dbReference type="InterPro" id="IPR017441">
    <property type="entry name" value="Protein_kinase_ATP_BS"/>
</dbReference>
<dbReference type="EMBL" id="CP074694">
    <property type="protein sequence ID" value="QVL34000.1"/>
    <property type="molecule type" value="Genomic_DNA"/>
</dbReference>
<keyword evidence="1" id="KW-0808">Transferase</keyword>
<reference evidence="8" key="1">
    <citation type="submission" date="2021-05" db="EMBL/GenBank/DDBJ databases">
        <title>Complete genome sequence of the cellulolytic planctomycete Telmatocola sphagniphila SP2T and characterization of the first cellulase from planctomycetes.</title>
        <authorList>
            <person name="Rakitin A.L."/>
            <person name="Beletsky A.V."/>
            <person name="Naumoff D.G."/>
            <person name="Kulichevskaya I.S."/>
            <person name="Mardanov A.V."/>
            <person name="Ravin N.V."/>
            <person name="Dedysh S.N."/>
        </authorList>
    </citation>
    <scope>NUCLEOTIDE SEQUENCE</scope>
    <source>
        <strain evidence="8">SP2T</strain>
    </source>
</reference>